<dbReference type="Pfam" id="PF13338">
    <property type="entry name" value="AbiEi_4"/>
    <property type="match status" value="1"/>
</dbReference>
<evidence type="ECO:0000313" key="2">
    <source>
        <dbReference type="EMBL" id="KUE76550.1"/>
    </source>
</evidence>
<organism evidence="2 3">
    <name type="scientific">Ruthenibacterium lactatiformans</name>
    <dbReference type="NCBI Taxonomy" id="1550024"/>
    <lineage>
        <taxon>Bacteria</taxon>
        <taxon>Bacillati</taxon>
        <taxon>Bacillota</taxon>
        <taxon>Clostridia</taxon>
        <taxon>Eubacteriales</taxon>
        <taxon>Oscillospiraceae</taxon>
        <taxon>Ruthenibacterium</taxon>
    </lineage>
</organism>
<gene>
    <name evidence="2" type="ORF">ASJ35_07365</name>
</gene>
<feature type="domain" description="AbiEi antitoxin N-terminal" evidence="1">
    <location>
        <begin position="16"/>
        <end position="62"/>
    </location>
</feature>
<comment type="caution">
    <text evidence="2">The sequence shown here is derived from an EMBL/GenBank/DDBJ whole genome shotgun (WGS) entry which is preliminary data.</text>
</comment>
<evidence type="ECO:0000313" key="3">
    <source>
        <dbReference type="Proteomes" id="UP000053433"/>
    </source>
</evidence>
<accession>A0A0W7TRY7</accession>
<dbReference type="InterPro" id="IPR025159">
    <property type="entry name" value="AbiEi_N"/>
</dbReference>
<dbReference type="AlphaFoldDB" id="A0A0W7TRY7"/>
<dbReference type="RefSeq" id="WP_023042404.1">
    <property type="nucleotide sequence ID" value="NZ_DBGEBT010000048.1"/>
</dbReference>
<evidence type="ECO:0000259" key="1">
    <source>
        <dbReference type="Pfam" id="PF13338"/>
    </source>
</evidence>
<sequence length="206" mass="23856">MEPRRCIDTDTIWTKIQTIAEKSNGFVKTSDIEAAGISRPMLKKYVDMGKLDPVRKGLYTLTDEFTDEFALLQAQSAKIIYSYGTALFFWGMSDRAPNILDITLPRGTNISRLRRDNPNLRCHYVQTEVYDLGITETKSPQGGMVKLYDRERCICDVIRDKDQIELQLFTQAIKDYFKTNPNNRKLLKYGKVFGIEDKIRTYMEVL</sequence>
<reference evidence="2 3" key="1">
    <citation type="submission" date="2015-10" db="EMBL/GenBank/DDBJ databases">
        <title>A novel member of the family Ruminococcaceae isolated from human faeces.</title>
        <authorList>
            <person name="Shkoporov A.N."/>
            <person name="Chaplin A.V."/>
            <person name="Motuzova O.V."/>
            <person name="Kafarskaia L.I."/>
            <person name="Efimov B.A."/>
        </authorList>
    </citation>
    <scope>NUCLEOTIDE SEQUENCE [LARGE SCALE GENOMIC DNA]</scope>
    <source>
        <strain evidence="2 3">668</strain>
    </source>
</reference>
<protein>
    <submittedName>
        <fullName evidence="2">Abortive infection protein</fullName>
    </submittedName>
</protein>
<dbReference type="Proteomes" id="UP000053433">
    <property type="component" value="Unassembled WGS sequence"/>
</dbReference>
<dbReference type="EMBL" id="LMUA01000008">
    <property type="protein sequence ID" value="KUE76550.1"/>
    <property type="molecule type" value="Genomic_DNA"/>
</dbReference>
<name>A0A0W7TRY7_9FIRM</name>
<proteinExistence type="predicted"/>